<dbReference type="OrthoDB" id="34166at2"/>
<evidence type="ECO:0000256" key="2">
    <source>
        <dbReference type="ARBA" id="ARBA00004948"/>
    </source>
</evidence>
<dbReference type="UniPathway" id="UPA00060"/>
<feature type="domain" description="Thiaminase-2/PQQC" evidence="10">
    <location>
        <begin position="9"/>
        <end position="215"/>
    </location>
</feature>
<organism evidence="11 12">
    <name type="scientific">Paenibacillus kribbensis</name>
    <dbReference type="NCBI Taxonomy" id="172713"/>
    <lineage>
        <taxon>Bacteria</taxon>
        <taxon>Bacillati</taxon>
        <taxon>Bacillota</taxon>
        <taxon>Bacilli</taxon>
        <taxon>Bacillales</taxon>
        <taxon>Paenibacillaceae</taxon>
        <taxon>Paenibacillus</taxon>
    </lineage>
</organism>
<evidence type="ECO:0000256" key="9">
    <source>
        <dbReference type="RuleBase" id="RU363093"/>
    </source>
</evidence>
<dbReference type="RefSeq" id="WP_094154057.1">
    <property type="nucleotide sequence ID" value="NZ_CP020028.1"/>
</dbReference>
<dbReference type="PANTHER" id="PTHR43198:SF2">
    <property type="entry name" value="SI:CH1073-67J19.1-RELATED"/>
    <property type="match status" value="1"/>
</dbReference>
<dbReference type="GO" id="GO:0009229">
    <property type="term" value="P:thiamine diphosphate biosynthetic process"/>
    <property type="evidence" value="ECO:0007669"/>
    <property type="project" value="UniProtKB-UniPathway"/>
</dbReference>
<proteinExistence type="inferred from homology"/>
<sequence>MSFTQELRRQADSVFQAIFEHPFVRGIAEGSLTREQLIHYVKQDFEYLNAYIRIYGIAISKCTSREDMAVFNEQISFILRSEVHPHQNFCAVAGVTYEELQGYPLAPSAHHYIRHMLTVAHEGSLGELMAVLLPCPWTYLEIGRRLLDEVKPDESHPFYEWICFYGNQVGDVTAKYQARVDAWAEGATAAERERMIEHFMLSCQLEYMFWDMAYKQEEWPIQTPFTSDYKPCRKLKI</sequence>
<dbReference type="EC" id="3.5.99.2" evidence="5 9"/>
<protein>
    <recommendedName>
        <fullName evidence="6 9">Aminopyrimidine aminohydrolase</fullName>
        <ecNumber evidence="5 9">3.5.99.2</ecNumber>
    </recommendedName>
</protein>
<dbReference type="GO" id="GO:0009228">
    <property type="term" value="P:thiamine biosynthetic process"/>
    <property type="evidence" value="ECO:0007669"/>
    <property type="project" value="UniProtKB-KW"/>
</dbReference>
<evidence type="ECO:0000313" key="11">
    <source>
        <dbReference type="EMBL" id="ASR46211.1"/>
    </source>
</evidence>
<gene>
    <name evidence="11" type="ORF">B4V02_05675</name>
</gene>
<evidence type="ECO:0000256" key="1">
    <source>
        <dbReference type="ARBA" id="ARBA00001881"/>
    </source>
</evidence>
<keyword evidence="9" id="KW-0378">Hydrolase</keyword>
<dbReference type="InterPro" id="IPR016084">
    <property type="entry name" value="Haem_Oase-like_multi-hlx"/>
</dbReference>
<dbReference type="PANTHER" id="PTHR43198">
    <property type="entry name" value="BIFUNCTIONAL TH2 PROTEIN"/>
    <property type="match status" value="1"/>
</dbReference>
<dbReference type="InterPro" id="IPR027574">
    <property type="entry name" value="Thiaminase_II"/>
</dbReference>
<dbReference type="EMBL" id="CP020028">
    <property type="protein sequence ID" value="ASR46211.1"/>
    <property type="molecule type" value="Genomic_DNA"/>
</dbReference>
<comment type="catalytic activity">
    <reaction evidence="8 9">
        <text>thiamine + H2O = 5-(2-hydroxyethyl)-4-methylthiazole + 4-amino-5-hydroxymethyl-2-methylpyrimidine + H(+)</text>
        <dbReference type="Rhea" id="RHEA:17509"/>
        <dbReference type="ChEBI" id="CHEBI:15377"/>
        <dbReference type="ChEBI" id="CHEBI:15378"/>
        <dbReference type="ChEBI" id="CHEBI:16892"/>
        <dbReference type="ChEBI" id="CHEBI:17957"/>
        <dbReference type="ChEBI" id="CHEBI:18385"/>
        <dbReference type="EC" id="3.5.99.2"/>
    </reaction>
</comment>
<evidence type="ECO:0000256" key="4">
    <source>
        <dbReference type="ARBA" id="ARBA00011881"/>
    </source>
</evidence>
<dbReference type="Proteomes" id="UP000214666">
    <property type="component" value="Chromosome"/>
</dbReference>
<dbReference type="AlphaFoldDB" id="A0A222WKA4"/>
<comment type="pathway">
    <text evidence="2 9">Cofactor biosynthesis; thiamine diphosphate biosynthesis.</text>
</comment>
<dbReference type="STRING" id="172713.GCA_001705305_04397"/>
<dbReference type="InterPro" id="IPR004305">
    <property type="entry name" value="Thiaminase-2/PQQC"/>
</dbReference>
<accession>A0A222WKA4</accession>
<evidence type="ECO:0000256" key="6">
    <source>
        <dbReference type="ARBA" id="ARBA00013647"/>
    </source>
</evidence>
<dbReference type="GO" id="GO:0005829">
    <property type="term" value="C:cytosol"/>
    <property type="evidence" value="ECO:0007669"/>
    <property type="project" value="TreeGrafter"/>
</dbReference>
<evidence type="ECO:0000313" key="12">
    <source>
        <dbReference type="Proteomes" id="UP000214666"/>
    </source>
</evidence>
<dbReference type="Gene3D" id="1.20.910.10">
    <property type="entry name" value="Heme oxygenase-like"/>
    <property type="match status" value="1"/>
</dbReference>
<comment type="similarity">
    <text evidence="3 9">Belongs to the TenA family.</text>
</comment>
<evidence type="ECO:0000256" key="7">
    <source>
        <dbReference type="ARBA" id="ARBA00022977"/>
    </source>
</evidence>
<comment type="catalytic activity">
    <reaction evidence="1 9">
        <text>4-amino-5-aminomethyl-2-methylpyrimidine + H2O = 4-amino-5-hydroxymethyl-2-methylpyrimidine + NH4(+)</text>
        <dbReference type="Rhea" id="RHEA:31799"/>
        <dbReference type="ChEBI" id="CHEBI:15377"/>
        <dbReference type="ChEBI" id="CHEBI:16892"/>
        <dbReference type="ChEBI" id="CHEBI:28938"/>
        <dbReference type="ChEBI" id="CHEBI:63416"/>
        <dbReference type="EC" id="3.5.99.2"/>
    </reaction>
</comment>
<dbReference type="GO" id="GO:0050334">
    <property type="term" value="F:thiaminase activity"/>
    <property type="evidence" value="ECO:0007669"/>
    <property type="project" value="UniProtKB-EC"/>
</dbReference>
<comment type="subunit">
    <text evidence="4">Homotetramer.</text>
</comment>
<evidence type="ECO:0000256" key="3">
    <source>
        <dbReference type="ARBA" id="ARBA00010264"/>
    </source>
</evidence>
<dbReference type="NCBIfam" id="TIGR04306">
    <property type="entry name" value="salvage_TenA"/>
    <property type="match status" value="1"/>
</dbReference>
<dbReference type="KEGG" id="pkb:B4V02_05675"/>
<dbReference type="CDD" id="cd19360">
    <property type="entry name" value="TenA_C_SaTenA-like"/>
    <property type="match status" value="1"/>
</dbReference>
<evidence type="ECO:0000256" key="5">
    <source>
        <dbReference type="ARBA" id="ARBA00012684"/>
    </source>
</evidence>
<evidence type="ECO:0000256" key="8">
    <source>
        <dbReference type="ARBA" id="ARBA00048337"/>
    </source>
</evidence>
<evidence type="ECO:0000259" key="10">
    <source>
        <dbReference type="Pfam" id="PF03070"/>
    </source>
</evidence>
<dbReference type="Pfam" id="PF03070">
    <property type="entry name" value="TENA_THI-4"/>
    <property type="match status" value="1"/>
</dbReference>
<comment type="function">
    <text evidence="9">Catalyzes an amino-pyrimidine hydrolysis reaction at the C5' of the pyrimidine moiety of thiamine compounds, a reaction that is part of a thiamine salvage pathway.</text>
</comment>
<keyword evidence="12" id="KW-1185">Reference proteome</keyword>
<dbReference type="InterPro" id="IPR050967">
    <property type="entry name" value="Thiamine_Salvage_TenA"/>
</dbReference>
<keyword evidence="7 9" id="KW-0784">Thiamine biosynthesis</keyword>
<dbReference type="SUPFAM" id="SSF48613">
    <property type="entry name" value="Heme oxygenase-like"/>
    <property type="match status" value="1"/>
</dbReference>
<reference evidence="11 12" key="1">
    <citation type="submission" date="2017-03" db="EMBL/GenBank/DDBJ databases">
        <title>Complete genome sequence of Paenibacillus Kribbensis producing bioflocculants.</title>
        <authorList>
            <person name="Lee H.-G."/>
            <person name="Oh H.-M."/>
        </authorList>
    </citation>
    <scope>NUCLEOTIDE SEQUENCE [LARGE SCALE GENOMIC DNA]</scope>
    <source>
        <strain evidence="11 12">AM49</strain>
    </source>
</reference>
<name>A0A222WKA4_9BACL</name>